<protein>
    <submittedName>
        <fullName evidence="1">Uncharacterized protein</fullName>
    </submittedName>
</protein>
<evidence type="ECO:0000313" key="2">
    <source>
        <dbReference type="Proteomes" id="UP001319846"/>
    </source>
</evidence>
<comment type="caution">
    <text evidence="1">The sequence shown here is derived from an EMBL/GenBank/DDBJ whole genome shotgun (WGS) entry which is preliminary data.</text>
</comment>
<keyword evidence="2" id="KW-1185">Reference proteome</keyword>
<evidence type="ECO:0000313" key="1">
    <source>
        <dbReference type="EMBL" id="MBZ5486918.1"/>
    </source>
</evidence>
<proteinExistence type="predicted"/>
<dbReference type="Proteomes" id="UP001319846">
    <property type="component" value="Unassembled WGS sequence"/>
</dbReference>
<reference evidence="1" key="1">
    <citation type="submission" date="2020-06" db="EMBL/GenBank/DDBJ databases">
        <title>Whole Genome Sequence of Halomonas aquamarina MB598.</title>
        <authorList>
            <person name="Pervaiz M."/>
            <person name="Fariq A."/>
            <person name="Yasmin A."/>
            <person name="Welch M."/>
        </authorList>
    </citation>
    <scope>NUCLEOTIDE SEQUENCE</scope>
    <source>
        <strain evidence="1">MB598</strain>
    </source>
</reference>
<organism evidence="1 2">
    <name type="scientific">Vreelandella aquamarina</name>
    <dbReference type="NCBI Taxonomy" id="77097"/>
    <lineage>
        <taxon>Bacteria</taxon>
        <taxon>Pseudomonadati</taxon>
        <taxon>Pseudomonadota</taxon>
        <taxon>Gammaproteobacteria</taxon>
        <taxon>Oceanospirillales</taxon>
        <taxon>Halomonadaceae</taxon>
        <taxon>Vreelandella</taxon>
    </lineage>
</organism>
<name>A0ACC5VRK8_9GAMM</name>
<dbReference type="EMBL" id="JABYQT010000002">
    <property type="protein sequence ID" value="MBZ5486918.1"/>
    <property type="molecule type" value="Genomic_DNA"/>
</dbReference>
<gene>
    <name evidence="1" type="ORF">HW452_05200</name>
</gene>
<sequence>MMISNVWAKIVGFLSLVAALLGAALLFVAGQRDRAREAANLAKAEARSKSAVLDAERAIDKARAEAREHSQEVQREADKRPAAERPTGSFRR</sequence>
<accession>A0ACC5VRK8</accession>